<dbReference type="Proteomes" id="UP000823915">
    <property type="component" value="Unassembled WGS sequence"/>
</dbReference>
<comment type="caution">
    <text evidence="1">The sequence shown here is derived from an EMBL/GenBank/DDBJ whole genome shotgun (WGS) entry which is preliminary data.</text>
</comment>
<gene>
    <name evidence="1" type="ORF">H9838_05215</name>
</gene>
<dbReference type="EMBL" id="DXDU01000088">
    <property type="protein sequence ID" value="HIY26561.1"/>
    <property type="molecule type" value="Genomic_DNA"/>
</dbReference>
<dbReference type="AlphaFoldDB" id="A0A9D2C108"/>
<organism evidence="1 2">
    <name type="scientific">Candidatus Acutalibacter pullistercoris</name>
    <dbReference type="NCBI Taxonomy" id="2838418"/>
    <lineage>
        <taxon>Bacteria</taxon>
        <taxon>Bacillati</taxon>
        <taxon>Bacillota</taxon>
        <taxon>Clostridia</taxon>
        <taxon>Eubacteriales</taxon>
        <taxon>Acutalibacteraceae</taxon>
        <taxon>Acutalibacter</taxon>
    </lineage>
</organism>
<sequence>MRGGGALRKVALGALGLYLLALAGFTLYAQTGYVDSLPTAYLTSPGPGEISFTLAETGTVEDGKLHYSHQLGKGLPNDVIVPGLKAQYTGEDGQQGEGEVLSIASGIRGLSGAEIWLSLPEGVFREGERVAFQVEERTLTFRDAIPRQAVQERENGDPVVYVIEESEGPWGRRYQLQARSCGSVWPYNDPNSAYVMVSASLRQGGQPIVVDVEGGLFFDGLEVRLAAAQISEQ</sequence>
<accession>A0A9D2C108</accession>
<proteinExistence type="predicted"/>
<reference evidence="1" key="1">
    <citation type="journal article" date="2021" name="PeerJ">
        <title>Extensive microbial diversity within the chicken gut microbiome revealed by metagenomics and culture.</title>
        <authorList>
            <person name="Gilroy R."/>
            <person name="Ravi A."/>
            <person name="Getino M."/>
            <person name="Pursley I."/>
            <person name="Horton D.L."/>
            <person name="Alikhan N.F."/>
            <person name="Baker D."/>
            <person name="Gharbi K."/>
            <person name="Hall N."/>
            <person name="Watson M."/>
            <person name="Adriaenssens E.M."/>
            <person name="Foster-Nyarko E."/>
            <person name="Jarju S."/>
            <person name="Secka A."/>
            <person name="Antonio M."/>
            <person name="Oren A."/>
            <person name="Chaudhuri R.R."/>
            <person name="La Ragione R."/>
            <person name="Hildebrand F."/>
            <person name="Pallen M.J."/>
        </authorList>
    </citation>
    <scope>NUCLEOTIDE SEQUENCE</scope>
    <source>
        <strain evidence="1">1282</strain>
    </source>
</reference>
<evidence type="ECO:0000313" key="2">
    <source>
        <dbReference type="Proteomes" id="UP000823915"/>
    </source>
</evidence>
<reference evidence="1" key="2">
    <citation type="submission" date="2021-04" db="EMBL/GenBank/DDBJ databases">
        <authorList>
            <person name="Gilroy R."/>
        </authorList>
    </citation>
    <scope>NUCLEOTIDE SEQUENCE</scope>
    <source>
        <strain evidence="1">1282</strain>
    </source>
</reference>
<evidence type="ECO:0000313" key="1">
    <source>
        <dbReference type="EMBL" id="HIY26561.1"/>
    </source>
</evidence>
<protein>
    <submittedName>
        <fullName evidence="1">Uncharacterized protein</fullName>
    </submittedName>
</protein>
<name>A0A9D2C108_9FIRM</name>